<gene>
    <name evidence="1" type="ORF">NESM_000823100</name>
</gene>
<evidence type="ECO:0000313" key="1">
    <source>
        <dbReference type="EMBL" id="KAK7198601.1"/>
    </source>
</evidence>
<organism evidence="1 2">
    <name type="scientific">Novymonas esmeraldas</name>
    <dbReference type="NCBI Taxonomy" id="1808958"/>
    <lineage>
        <taxon>Eukaryota</taxon>
        <taxon>Discoba</taxon>
        <taxon>Euglenozoa</taxon>
        <taxon>Kinetoplastea</taxon>
        <taxon>Metakinetoplastina</taxon>
        <taxon>Trypanosomatida</taxon>
        <taxon>Trypanosomatidae</taxon>
        <taxon>Novymonas</taxon>
    </lineage>
</organism>
<sequence length="253" mass="27233">MSTSLLLRSPSVLRGVGASTAAVTTVGVLRSHRRCATTTTTAGAQAEAKGFSFSTYRTYRQERSARRGQRYSTLSMYLDRLPPGLRELLLWSPLLALLFFTCRQARVYYLEPDEPWYYVALPRRWRGRAAPSLSLLQRAPRSGDAWPVTVGVDAAGAQASATATRSFSGEGVVDTTPTAALADSPPVPPFHTVRVRCTAPTTEAAAAAAAASATPLEAQAVSRHRHGVWGAPLQVLRDPATQHVVGYTTVPLQ</sequence>
<name>A0AAW0EYJ0_9TRYP</name>
<dbReference type="AlphaFoldDB" id="A0AAW0EYJ0"/>
<reference evidence="1 2" key="1">
    <citation type="journal article" date="2021" name="MBio">
        <title>A New Model Trypanosomatid, Novymonas esmeraldas: Genomic Perception of Its 'Candidatus Pandoraea novymonadis' Endosymbiont.</title>
        <authorList>
            <person name="Zakharova A."/>
            <person name="Saura A."/>
            <person name="Butenko A."/>
            <person name="Podesvova L."/>
            <person name="Warmusova S."/>
            <person name="Kostygov A.Y."/>
            <person name="Nenarokova A."/>
            <person name="Lukes J."/>
            <person name="Opperdoes F.R."/>
            <person name="Yurchenko V."/>
        </authorList>
    </citation>
    <scope>NUCLEOTIDE SEQUENCE [LARGE SCALE GENOMIC DNA]</scope>
    <source>
        <strain evidence="1 2">E262AT.01</strain>
    </source>
</reference>
<proteinExistence type="predicted"/>
<keyword evidence="2" id="KW-1185">Reference proteome</keyword>
<dbReference type="EMBL" id="JAECZO010000161">
    <property type="protein sequence ID" value="KAK7198601.1"/>
    <property type="molecule type" value="Genomic_DNA"/>
</dbReference>
<dbReference type="Proteomes" id="UP001430356">
    <property type="component" value="Unassembled WGS sequence"/>
</dbReference>
<comment type="caution">
    <text evidence="1">The sequence shown here is derived from an EMBL/GenBank/DDBJ whole genome shotgun (WGS) entry which is preliminary data.</text>
</comment>
<protein>
    <submittedName>
        <fullName evidence="1">Uncharacterized protein</fullName>
    </submittedName>
</protein>
<accession>A0AAW0EYJ0</accession>
<evidence type="ECO:0000313" key="2">
    <source>
        <dbReference type="Proteomes" id="UP001430356"/>
    </source>
</evidence>